<sequence>MDDDCDRKIVFRTAGDRRYCEAEKQLCSENLSFGNNCSELDIVSQASGDSDHPASGETNCPSQCSKEKIDSLTLIIKDSVKELLCMKENKQNKSNHKNIVRIIYSPLDNTLLWKVAPTLYLSMLVWGETFYGRADGSYGDRNQNR</sequence>
<evidence type="ECO:0000313" key="1">
    <source>
        <dbReference type="EMBL" id="KAH3893409.1"/>
    </source>
</evidence>
<dbReference type="Proteomes" id="UP000828390">
    <property type="component" value="Unassembled WGS sequence"/>
</dbReference>
<accession>A0A9D4NGQ5</accession>
<reference evidence="1" key="1">
    <citation type="journal article" date="2019" name="bioRxiv">
        <title>The Genome of the Zebra Mussel, Dreissena polymorpha: A Resource for Invasive Species Research.</title>
        <authorList>
            <person name="McCartney M.A."/>
            <person name="Auch B."/>
            <person name="Kono T."/>
            <person name="Mallez S."/>
            <person name="Zhang Y."/>
            <person name="Obille A."/>
            <person name="Becker A."/>
            <person name="Abrahante J.E."/>
            <person name="Garbe J."/>
            <person name="Badalamenti J.P."/>
            <person name="Herman A."/>
            <person name="Mangelson H."/>
            <person name="Liachko I."/>
            <person name="Sullivan S."/>
            <person name="Sone E.D."/>
            <person name="Koren S."/>
            <person name="Silverstein K.A.T."/>
            <person name="Beckman K.B."/>
            <person name="Gohl D.M."/>
        </authorList>
    </citation>
    <scope>NUCLEOTIDE SEQUENCE</scope>
    <source>
        <strain evidence="1">Duluth1</strain>
        <tissue evidence="1">Whole animal</tissue>
    </source>
</reference>
<gene>
    <name evidence="1" type="ORF">DPMN_017556</name>
</gene>
<keyword evidence="2" id="KW-1185">Reference proteome</keyword>
<dbReference type="EMBL" id="JAIWYP010000001">
    <property type="protein sequence ID" value="KAH3893409.1"/>
    <property type="molecule type" value="Genomic_DNA"/>
</dbReference>
<name>A0A9D4NGQ5_DREPO</name>
<dbReference type="AlphaFoldDB" id="A0A9D4NGQ5"/>
<evidence type="ECO:0000313" key="2">
    <source>
        <dbReference type="Proteomes" id="UP000828390"/>
    </source>
</evidence>
<reference evidence="1" key="2">
    <citation type="submission" date="2020-11" db="EMBL/GenBank/DDBJ databases">
        <authorList>
            <person name="McCartney M.A."/>
            <person name="Auch B."/>
            <person name="Kono T."/>
            <person name="Mallez S."/>
            <person name="Becker A."/>
            <person name="Gohl D.M."/>
            <person name="Silverstein K.A.T."/>
            <person name="Koren S."/>
            <person name="Bechman K.B."/>
            <person name="Herman A."/>
            <person name="Abrahante J.E."/>
            <person name="Garbe J."/>
        </authorList>
    </citation>
    <scope>NUCLEOTIDE SEQUENCE</scope>
    <source>
        <strain evidence="1">Duluth1</strain>
        <tissue evidence="1">Whole animal</tissue>
    </source>
</reference>
<comment type="caution">
    <text evidence="1">The sequence shown here is derived from an EMBL/GenBank/DDBJ whole genome shotgun (WGS) entry which is preliminary data.</text>
</comment>
<organism evidence="1 2">
    <name type="scientific">Dreissena polymorpha</name>
    <name type="common">Zebra mussel</name>
    <name type="synonym">Mytilus polymorpha</name>
    <dbReference type="NCBI Taxonomy" id="45954"/>
    <lineage>
        <taxon>Eukaryota</taxon>
        <taxon>Metazoa</taxon>
        <taxon>Spiralia</taxon>
        <taxon>Lophotrochozoa</taxon>
        <taxon>Mollusca</taxon>
        <taxon>Bivalvia</taxon>
        <taxon>Autobranchia</taxon>
        <taxon>Heteroconchia</taxon>
        <taxon>Euheterodonta</taxon>
        <taxon>Imparidentia</taxon>
        <taxon>Neoheterodontei</taxon>
        <taxon>Myida</taxon>
        <taxon>Dreissenoidea</taxon>
        <taxon>Dreissenidae</taxon>
        <taxon>Dreissena</taxon>
    </lineage>
</organism>
<protein>
    <submittedName>
        <fullName evidence="1">Uncharacterized protein</fullName>
    </submittedName>
</protein>
<proteinExistence type="predicted"/>